<reference evidence="1 2" key="1">
    <citation type="submission" date="2017-10" db="EMBL/GenBank/DDBJ databases">
        <title>Extensive intraspecific genome diversity in a model arbuscular mycorrhizal fungus.</title>
        <authorList>
            <person name="Chen E.C.H."/>
            <person name="Morin E."/>
            <person name="Baudet D."/>
            <person name="Noel J."/>
            <person name="Ndikumana S."/>
            <person name="Charron P."/>
            <person name="St-Onge C."/>
            <person name="Giorgi J."/>
            <person name="Grigoriev I.V."/>
            <person name="Roux C."/>
            <person name="Martin F.M."/>
            <person name="Corradi N."/>
        </authorList>
    </citation>
    <scope>NUCLEOTIDE SEQUENCE [LARGE SCALE GENOMIC DNA]</scope>
    <source>
        <strain evidence="1 2">A1</strain>
    </source>
</reference>
<gene>
    <name evidence="1" type="ORF">RhiirA1_458431</name>
</gene>
<dbReference type="EMBL" id="LLXH01000391">
    <property type="protein sequence ID" value="PKC67445.1"/>
    <property type="molecule type" value="Genomic_DNA"/>
</dbReference>
<proteinExistence type="predicted"/>
<protein>
    <submittedName>
        <fullName evidence="1">Uncharacterized protein</fullName>
    </submittedName>
</protein>
<dbReference type="AlphaFoldDB" id="A0A2N0RVV5"/>
<accession>A0A2N0RVV5</accession>
<evidence type="ECO:0000313" key="1">
    <source>
        <dbReference type="EMBL" id="PKC67445.1"/>
    </source>
</evidence>
<comment type="caution">
    <text evidence="1">The sequence shown here is derived from an EMBL/GenBank/DDBJ whole genome shotgun (WGS) entry which is preliminary data.</text>
</comment>
<sequence length="90" mass="10493">MELLASYDNANYASYLLNFFLVRYKACSGMWKFSQVKSSQLQVHHYEPIGWQLWSSISFEVVFKLDCKPPSKDQTLGIAAAYEFSLLQKW</sequence>
<dbReference type="VEuPathDB" id="FungiDB:RhiirA1_458431"/>
<organism evidence="1 2">
    <name type="scientific">Rhizophagus irregularis</name>
    <dbReference type="NCBI Taxonomy" id="588596"/>
    <lineage>
        <taxon>Eukaryota</taxon>
        <taxon>Fungi</taxon>
        <taxon>Fungi incertae sedis</taxon>
        <taxon>Mucoromycota</taxon>
        <taxon>Glomeromycotina</taxon>
        <taxon>Glomeromycetes</taxon>
        <taxon>Glomerales</taxon>
        <taxon>Glomeraceae</taxon>
        <taxon>Rhizophagus</taxon>
    </lineage>
</organism>
<evidence type="ECO:0000313" key="2">
    <source>
        <dbReference type="Proteomes" id="UP000232688"/>
    </source>
</evidence>
<name>A0A2N0RVV5_9GLOM</name>
<reference evidence="1 2" key="2">
    <citation type="submission" date="2017-10" db="EMBL/GenBank/DDBJ databases">
        <title>Genome analyses suggest a sexual origin of heterokaryosis in a supposedly ancient asexual fungus.</title>
        <authorList>
            <person name="Corradi N."/>
            <person name="Sedzielewska K."/>
            <person name="Noel J."/>
            <person name="Charron P."/>
            <person name="Farinelli L."/>
            <person name="Marton T."/>
            <person name="Kruger M."/>
            <person name="Pelin A."/>
            <person name="Brachmann A."/>
            <person name="Corradi N."/>
        </authorList>
    </citation>
    <scope>NUCLEOTIDE SEQUENCE [LARGE SCALE GENOMIC DNA]</scope>
    <source>
        <strain evidence="1 2">A1</strain>
    </source>
</reference>
<dbReference type="Proteomes" id="UP000232688">
    <property type="component" value="Unassembled WGS sequence"/>
</dbReference>